<feature type="chain" id="PRO_5039655935" description="LVIVD repeat-containing protein" evidence="2">
    <location>
        <begin position="28"/>
        <end position="480"/>
    </location>
</feature>
<evidence type="ECO:0008006" key="5">
    <source>
        <dbReference type="Google" id="ProtNLM"/>
    </source>
</evidence>
<dbReference type="OrthoDB" id="4300819at2"/>
<sequence>MRGRVVAKTRRSAVLGLIALLTAGLTACTSVPAAAPESPSPSPPASAPAAGAATPPPQQASNIRHVALGAKRAPFDQRGAWNSDLAFQGNHAFVGNYGGFTVYDIADPARPRVVSQVVCPASQNDISVSGKLLFLSVDEPRTGESCESADGGPGPGGAWEGIRIFDISDVRQPRFVAAVRTDCGSHTHTLLPDGDDVYVYVSSYGPQEGFTGCEPPHDKISIIRVPRDDPAAAKVVATPVLFKDGGQKGNLGPFDETSGCHDITVYPEKRLAAGACMGDGILLDISKPAAPRVLDRVQDTENFAFWHSATFNNEADRVVFTDELGGGTSAVCTQAIGPKRGADGVYDIVGEGDGRRLRFRGYFKIPRHQEPGENCVAHNGNLVPAKGRDIMVQAWYQGGVSVFDFTDPENVQEIGYFDRAAFRGDSLAGSWSAYYYNGHVYSSDIQHGLDVLKITHPSAASAESVRTTELNAQTQTSYKE</sequence>
<dbReference type="PROSITE" id="PS51257">
    <property type="entry name" value="PROKAR_LIPOPROTEIN"/>
    <property type="match status" value="1"/>
</dbReference>
<feature type="signal peptide" evidence="2">
    <location>
        <begin position="1"/>
        <end position="27"/>
    </location>
</feature>
<keyword evidence="2" id="KW-0732">Signal</keyword>
<organism evidence="3 4">
    <name type="scientific">Bailinhaonella thermotolerans</name>
    <dbReference type="NCBI Taxonomy" id="1070861"/>
    <lineage>
        <taxon>Bacteria</taxon>
        <taxon>Bacillati</taxon>
        <taxon>Actinomycetota</taxon>
        <taxon>Actinomycetes</taxon>
        <taxon>Streptosporangiales</taxon>
        <taxon>Streptosporangiaceae</taxon>
        <taxon>Bailinhaonella</taxon>
    </lineage>
</organism>
<keyword evidence="4" id="KW-1185">Reference proteome</keyword>
<evidence type="ECO:0000256" key="1">
    <source>
        <dbReference type="SAM" id="MobiDB-lite"/>
    </source>
</evidence>
<comment type="caution">
    <text evidence="3">The sequence shown here is derived from an EMBL/GenBank/DDBJ whole genome shotgun (WGS) entry which is preliminary data.</text>
</comment>
<dbReference type="Pfam" id="PF08309">
    <property type="entry name" value="LVIVD"/>
    <property type="match status" value="1"/>
</dbReference>
<evidence type="ECO:0000313" key="4">
    <source>
        <dbReference type="Proteomes" id="UP000265768"/>
    </source>
</evidence>
<evidence type="ECO:0000313" key="3">
    <source>
        <dbReference type="EMBL" id="RJL34018.1"/>
    </source>
</evidence>
<gene>
    <name evidence="3" type="ORF">D5H75_05720</name>
</gene>
<feature type="region of interest" description="Disordered" evidence="1">
    <location>
        <begin position="31"/>
        <end position="59"/>
    </location>
</feature>
<proteinExistence type="predicted"/>
<reference evidence="3 4" key="1">
    <citation type="submission" date="2018-09" db="EMBL/GenBank/DDBJ databases">
        <title>YIM 75507 draft genome.</title>
        <authorList>
            <person name="Tang S."/>
            <person name="Feng Y."/>
        </authorList>
    </citation>
    <scope>NUCLEOTIDE SEQUENCE [LARGE SCALE GENOMIC DNA]</scope>
    <source>
        <strain evidence="3 4">YIM 75507</strain>
    </source>
</reference>
<dbReference type="SUPFAM" id="SSF75011">
    <property type="entry name" value="3-carboxy-cis,cis-mucoante lactonizing enzyme"/>
    <property type="match status" value="1"/>
</dbReference>
<accession>A0A3A4B1I5</accession>
<dbReference type="InterPro" id="IPR013211">
    <property type="entry name" value="LVIVD"/>
</dbReference>
<dbReference type="AlphaFoldDB" id="A0A3A4B1I5"/>
<dbReference type="Proteomes" id="UP000265768">
    <property type="component" value="Unassembled WGS sequence"/>
</dbReference>
<name>A0A3A4B1I5_9ACTN</name>
<evidence type="ECO:0000256" key="2">
    <source>
        <dbReference type="SAM" id="SignalP"/>
    </source>
</evidence>
<protein>
    <recommendedName>
        <fullName evidence="5">LVIVD repeat-containing protein</fullName>
    </recommendedName>
</protein>
<dbReference type="EMBL" id="QZEY01000002">
    <property type="protein sequence ID" value="RJL34018.1"/>
    <property type="molecule type" value="Genomic_DNA"/>
</dbReference>